<accession>A0A261U438</accession>
<dbReference type="CDD" id="cd22213">
    <property type="entry name" value="AcrIIC1"/>
    <property type="match status" value="1"/>
</dbReference>
<proteinExistence type="predicted"/>
<reference evidence="1 2" key="1">
    <citation type="submission" date="2017-05" db="EMBL/GenBank/DDBJ databases">
        <title>Complete and WGS of Bordetella genogroups.</title>
        <authorList>
            <person name="Spilker T."/>
            <person name="LiPuma J."/>
        </authorList>
    </citation>
    <scope>NUCLEOTIDE SEQUENCE [LARGE SCALE GENOMIC DNA]</scope>
    <source>
        <strain evidence="1 2">AU9919</strain>
    </source>
</reference>
<organism evidence="1 2">
    <name type="scientific">Bordetella genomosp. 4</name>
    <dbReference type="NCBI Taxonomy" id="463044"/>
    <lineage>
        <taxon>Bacteria</taxon>
        <taxon>Pseudomonadati</taxon>
        <taxon>Pseudomonadota</taxon>
        <taxon>Betaproteobacteria</taxon>
        <taxon>Burkholderiales</taxon>
        <taxon>Alcaligenaceae</taxon>
        <taxon>Bordetella</taxon>
    </lineage>
</organism>
<sequence length="106" mass="11855">MITMIYPIPEYLQDTRDGNEWAIAAILSDRVVGLLHLANVASDLVEHLDTPSAEFIVKRWVQTAPADLLELQALGNVSAGVITAEGFEERWKLAEWRPLDQLPEDS</sequence>
<dbReference type="Proteomes" id="UP000216885">
    <property type="component" value="Unassembled WGS sequence"/>
</dbReference>
<evidence type="ECO:0000313" key="2">
    <source>
        <dbReference type="Proteomes" id="UP000216885"/>
    </source>
</evidence>
<dbReference type="EMBL" id="NEVQ01000013">
    <property type="protein sequence ID" value="OZI56726.1"/>
    <property type="molecule type" value="Genomic_DNA"/>
</dbReference>
<name>A0A261U438_9BORD</name>
<evidence type="ECO:0000313" key="1">
    <source>
        <dbReference type="EMBL" id="OZI56726.1"/>
    </source>
</evidence>
<keyword evidence="2" id="KW-1185">Reference proteome</keyword>
<protein>
    <submittedName>
        <fullName evidence="1">Uncharacterized protein</fullName>
    </submittedName>
</protein>
<dbReference type="AlphaFoldDB" id="A0A261U438"/>
<gene>
    <name evidence="1" type="ORF">CAL20_15100</name>
</gene>
<comment type="caution">
    <text evidence="1">The sequence shown here is derived from an EMBL/GenBank/DDBJ whole genome shotgun (WGS) entry which is preliminary data.</text>
</comment>